<evidence type="ECO:0000313" key="3">
    <source>
        <dbReference type="Proteomes" id="UP000007803"/>
    </source>
</evidence>
<dbReference type="Proteomes" id="UP000007803">
    <property type="component" value="Chromosome"/>
</dbReference>
<gene>
    <name evidence="2" type="ordered locus">Saut_0351</name>
</gene>
<dbReference type="Pfam" id="PF13682">
    <property type="entry name" value="CZB"/>
    <property type="match status" value="1"/>
</dbReference>
<dbReference type="STRING" id="563040.Saut_0351"/>
<evidence type="ECO:0000313" key="2">
    <source>
        <dbReference type="EMBL" id="ADN08400.1"/>
    </source>
</evidence>
<dbReference type="HOGENOM" id="CLU_124325_0_0_7"/>
<dbReference type="EMBL" id="CP002205">
    <property type="protein sequence ID" value="ADN08400.1"/>
    <property type="molecule type" value="Genomic_DNA"/>
</dbReference>
<dbReference type="OrthoDB" id="5342522at2"/>
<name>E0UUG4_SULAO</name>
<protein>
    <recommendedName>
        <fullName evidence="1">Chemoreceptor zinc-binding domain-containing protein</fullName>
    </recommendedName>
</protein>
<dbReference type="InterPro" id="IPR025991">
    <property type="entry name" value="Chemoreceptor_zinc-bind_dom"/>
</dbReference>
<dbReference type="RefSeq" id="WP_013326156.1">
    <property type="nucleotide sequence ID" value="NC_014506.1"/>
</dbReference>
<feature type="domain" description="Chemoreceptor zinc-binding" evidence="1">
    <location>
        <begin position="17"/>
        <end position="83"/>
    </location>
</feature>
<dbReference type="AlphaFoldDB" id="E0UUG4"/>
<organism evidence="2 3">
    <name type="scientific">Sulfurimonas autotrophica (strain ATCC BAA-671 / DSM 16294 / JCM 11897 / OK10)</name>
    <dbReference type="NCBI Taxonomy" id="563040"/>
    <lineage>
        <taxon>Bacteria</taxon>
        <taxon>Pseudomonadati</taxon>
        <taxon>Campylobacterota</taxon>
        <taxon>Epsilonproteobacteria</taxon>
        <taxon>Campylobacterales</taxon>
        <taxon>Sulfurimonadaceae</taxon>
        <taxon>Sulfurimonas</taxon>
    </lineage>
</organism>
<proteinExistence type="predicted"/>
<keyword evidence="3" id="KW-1185">Reference proteome</keyword>
<sequence>MNKQETINAIEHAREAHIEQMAKVKSLIEGRHVDNLTPVSKMKCEFGQWLYGDKERVKSILGVQFYENLDMIHEAWHIQYAKIHTIFVHEKGEGLFSKIFGIHKINALELEKAKVYYKDLEQATKDLLRVLDASQRRVQALSASKFH</sequence>
<evidence type="ECO:0000259" key="1">
    <source>
        <dbReference type="Pfam" id="PF13682"/>
    </source>
</evidence>
<dbReference type="Gene3D" id="1.20.120.30">
    <property type="entry name" value="Aspartate receptor, ligand-binding domain"/>
    <property type="match status" value="1"/>
</dbReference>
<accession>E0UUG4</accession>
<reference evidence="3" key="1">
    <citation type="journal article" date="2010" name="Stand. Genomic Sci.">
        <title>Complete genome sequence of Sulfurimonas autotrophica type strain (OK10).</title>
        <authorList>
            <person name="Sikorski J."/>
            <person name="Munk C."/>
            <person name="Lapidus A."/>
            <person name="Djao O."/>
            <person name="Lucas S."/>
            <person name="Glavina Del Rio T."/>
            <person name="Nolan M."/>
            <person name="Tice H."/>
            <person name="Han C."/>
            <person name="Cheng J."/>
            <person name="Tapia R."/>
            <person name="Goodwin L."/>
            <person name="Pitluck S."/>
            <person name="Liolios K."/>
            <person name="Ivanova N."/>
            <person name="Mavromatis K."/>
            <person name="Mikhailova N."/>
            <person name="Pati A."/>
            <person name="Sims D."/>
            <person name="Meincke L."/>
            <person name="Brettin T."/>
            <person name="Detter J."/>
            <person name="Chen A."/>
            <person name="Palaniappan K."/>
            <person name="Land M."/>
            <person name="Hauser L."/>
            <person name="Chang Y."/>
            <person name="Jeffries C."/>
            <person name="Rohde M."/>
            <person name="Lang E."/>
            <person name="Spring S."/>
            <person name="Goker M."/>
            <person name="Woyke T."/>
            <person name="Bristow J."/>
            <person name="Eisen J."/>
            <person name="Markowitz V."/>
            <person name="Hugenholtz P."/>
            <person name="Kyrpides N."/>
            <person name="Klenk H."/>
        </authorList>
    </citation>
    <scope>NUCLEOTIDE SEQUENCE [LARGE SCALE GENOMIC DNA]</scope>
    <source>
        <strain evidence="3">ATCC BAA-671 / DSM 16294 / JCM 11897 / OK10</strain>
    </source>
</reference>
<dbReference type="KEGG" id="sua:Saut_0351"/>